<dbReference type="SUPFAM" id="SSF52833">
    <property type="entry name" value="Thioredoxin-like"/>
    <property type="match status" value="1"/>
</dbReference>
<dbReference type="HOGENOM" id="CLU_631494_0_0_0"/>
<feature type="signal peptide" evidence="1">
    <location>
        <begin position="1"/>
        <end position="17"/>
    </location>
</feature>
<dbReference type="InterPro" id="IPR036249">
    <property type="entry name" value="Thioredoxin-like_sf"/>
</dbReference>
<dbReference type="Pfam" id="PF12543">
    <property type="entry name" value="DUF3738"/>
    <property type="match status" value="1"/>
</dbReference>
<dbReference type="InterPro" id="IPR017801">
    <property type="entry name" value="DUF3738"/>
</dbReference>
<keyword evidence="1" id="KW-0732">Signal</keyword>
<evidence type="ECO:0000256" key="1">
    <source>
        <dbReference type="SAM" id="SignalP"/>
    </source>
</evidence>
<dbReference type="InParanoid" id="Q01YH1"/>
<dbReference type="AlphaFoldDB" id="Q01YH1"/>
<accession>Q01YH1</accession>
<proteinExistence type="predicted"/>
<name>Q01YH1_SOLUE</name>
<dbReference type="Gene3D" id="3.40.30.10">
    <property type="entry name" value="Glutaredoxin"/>
    <property type="match status" value="1"/>
</dbReference>
<dbReference type="EMBL" id="CP000473">
    <property type="protein sequence ID" value="ABJ85294.1"/>
    <property type="molecule type" value="Genomic_DNA"/>
</dbReference>
<dbReference type="OrthoDB" id="127633at2"/>
<dbReference type="eggNOG" id="COG1225">
    <property type="taxonomic scope" value="Bacteria"/>
</dbReference>
<dbReference type="KEGG" id="sus:Acid_4332"/>
<dbReference type="STRING" id="234267.Acid_4332"/>
<feature type="chain" id="PRO_5004163623" evidence="1">
    <location>
        <begin position="18"/>
        <end position="434"/>
    </location>
</feature>
<organism evidence="2">
    <name type="scientific">Solibacter usitatus (strain Ellin6076)</name>
    <dbReference type="NCBI Taxonomy" id="234267"/>
    <lineage>
        <taxon>Bacteria</taxon>
        <taxon>Pseudomonadati</taxon>
        <taxon>Acidobacteriota</taxon>
        <taxon>Terriglobia</taxon>
        <taxon>Bryobacterales</taxon>
        <taxon>Solibacteraceae</taxon>
        <taxon>Candidatus Solibacter</taxon>
    </lineage>
</organism>
<gene>
    <name evidence="2" type="ordered locus">Acid_4332</name>
</gene>
<protein>
    <submittedName>
        <fullName evidence="2">Redoxin domain protein</fullName>
    </submittedName>
</protein>
<reference evidence="2" key="1">
    <citation type="submission" date="2006-10" db="EMBL/GenBank/DDBJ databases">
        <title>Complete sequence of Solibacter usitatus Ellin6076.</title>
        <authorList>
            <consortium name="US DOE Joint Genome Institute"/>
            <person name="Copeland A."/>
            <person name="Lucas S."/>
            <person name="Lapidus A."/>
            <person name="Barry K."/>
            <person name="Detter J.C."/>
            <person name="Glavina del Rio T."/>
            <person name="Hammon N."/>
            <person name="Israni S."/>
            <person name="Dalin E."/>
            <person name="Tice H."/>
            <person name="Pitluck S."/>
            <person name="Thompson L.S."/>
            <person name="Brettin T."/>
            <person name="Bruce D."/>
            <person name="Han C."/>
            <person name="Tapia R."/>
            <person name="Gilna P."/>
            <person name="Schmutz J."/>
            <person name="Larimer F."/>
            <person name="Land M."/>
            <person name="Hauser L."/>
            <person name="Kyrpides N."/>
            <person name="Mikhailova N."/>
            <person name="Janssen P.H."/>
            <person name="Kuske C.R."/>
            <person name="Richardson P."/>
        </authorList>
    </citation>
    <scope>NUCLEOTIDE SEQUENCE</scope>
    <source>
        <strain evidence="2">Ellin6076</strain>
    </source>
</reference>
<sequence length="434" mass="47413" precursor="true">MMLRIVLGLLAIAVAFAFEQTPAPVKAGDLAPNLVWTRILAGGEPGSFFGRVTVIAFFPAVSPNESLVSKRNELVAKFAGQPVQFVWIAAEYQPPLDPWLEKHPVSGCLLLDPLGATAQAYGVEFGGAIVNSEGRIAGFTFVEPGEEQIKAVQEGRSIAIKGDADDSQLDAILAGRAVRLDSEPHRMRMAVPEGKPDIPPSLEVGISLSKTNGTEENQGPDWWVQRGFDLKTVIAKVYERDASRIVMPQALQNEERYDFVLVPHHNMDPPAMRHLLQEAIERHFHVSAAIESRPADVYVMTALEGKTPPAKTGDDRMGGGSIGWSSQEFAVDGPRDGGQPTPEMIRERLATLKLAAMANISAFNTDLADFRRALEDGLGRPIIDESNLDGTYDLVVHGNARSTEEFLGMLRDQLGIVLTPERRNIEMLVIRLLP</sequence>
<dbReference type="NCBIfam" id="TIGR03435">
    <property type="entry name" value="Soli_TIGR03435"/>
    <property type="match status" value="1"/>
</dbReference>
<evidence type="ECO:0000313" key="2">
    <source>
        <dbReference type="EMBL" id="ABJ85294.1"/>
    </source>
</evidence>